<proteinExistence type="predicted"/>
<evidence type="ECO:0000259" key="2">
    <source>
        <dbReference type="Pfam" id="PF12222"/>
    </source>
</evidence>
<protein>
    <submittedName>
        <fullName evidence="4">Peptide-N(4)-(N-acetyl-beta-glucosaminyl)asparagine amidase</fullName>
    </submittedName>
</protein>
<evidence type="ECO:0000313" key="6">
    <source>
        <dbReference type="Proteomes" id="UP000565205"/>
    </source>
</evidence>
<reference evidence="4 6" key="1">
    <citation type="submission" date="2020-06" db="EMBL/GenBank/DDBJ databases">
        <title>Description of novel acetic acid bacteria.</title>
        <authorList>
            <person name="Sombolestani A."/>
        </authorList>
    </citation>
    <scope>NUCLEOTIDE SEQUENCE [LARGE SCALE GENOMIC DNA]</scope>
    <source>
        <strain evidence="4 6">LMG 26838</strain>
    </source>
</reference>
<dbReference type="InterPro" id="IPR021102">
    <property type="entry name" value="PNGase_A"/>
</dbReference>
<feature type="signal peptide" evidence="1">
    <location>
        <begin position="1"/>
        <end position="22"/>
    </location>
</feature>
<name>A0A839V630_9PROT</name>
<dbReference type="Proteomes" id="UP000557688">
    <property type="component" value="Unassembled WGS sequence"/>
</dbReference>
<organism evidence="3 5">
    <name type="scientific">Endobacter medicaginis</name>
    <dbReference type="NCBI Taxonomy" id="1181271"/>
    <lineage>
        <taxon>Bacteria</taxon>
        <taxon>Pseudomonadati</taxon>
        <taxon>Pseudomonadota</taxon>
        <taxon>Alphaproteobacteria</taxon>
        <taxon>Acetobacterales</taxon>
        <taxon>Acetobacteraceae</taxon>
        <taxon>Endobacter</taxon>
    </lineage>
</organism>
<keyword evidence="1" id="KW-0732">Signal</keyword>
<accession>A0A839V630</accession>
<evidence type="ECO:0000313" key="5">
    <source>
        <dbReference type="Proteomes" id="UP000557688"/>
    </source>
</evidence>
<feature type="chain" id="PRO_5036418329" evidence="1">
    <location>
        <begin position="23"/>
        <end position="592"/>
    </location>
</feature>
<evidence type="ECO:0000256" key="1">
    <source>
        <dbReference type="SAM" id="SignalP"/>
    </source>
</evidence>
<gene>
    <name evidence="3" type="ORF">FHR90_002748</name>
    <name evidence="4" type="ORF">HUK83_08545</name>
</gene>
<dbReference type="EMBL" id="JACHXV010000013">
    <property type="protein sequence ID" value="MBB3174901.1"/>
    <property type="molecule type" value="Genomic_DNA"/>
</dbReference>
<dbReference type="RefSeq" id="WP_176623871.1">
    <property type="nucleotide sequence ID" value="NZ_JABXXQ010000144.1"/>
</dbReference>
<keyword evidence="5" id="KW-1185">Reference proteome</keyword>
<dbReference type="AlphaFoldDB" id="A0A839V630"/>
<dbReference type="EMBL" id="JABXXQ010000144">
    <property type="protein sequence ID" value="NVN30381.1"/>
    <property type="molecule type" value="Genomic_DNA"/>
</dbReference>
<evidence type="ECO:0000313" key="4">
    <source>
        <dbReference type="EMBL" id="NVN30381.1"/>
    </source>
</evidence>
<dbReference type="InterPro" id="IPR056948">
    <property type="entry name" value="PNGaseA_N"/>
</dbReference>
<feature type="domain" description="Peptide N-acetyl-beta-D-glucosaminyl asparaginase amidase A N-terminal" evidence="2">
    <location>
        <begin position="62"/>
        <end position="332"/>
    </location>
</feature>
<evidence type="ECO:0000313" key="3">
    <source>
        <dbReference type="EMBL" id="MBB3174901.1"/>
    </source>
</evidence>
<dbReference type="Pfam" id="PF12222">
    <property type="entry name" value="PNGaseA"/>
    <property type="match status" value="1"/>
</dbReference>
<reference evidence="3 5" key="2">
    <citation type="submission" date="2020-08" db="EMBL/GenBank/DDBJ databases">
        <title>Genomic Encyclopedia of Type Strains, Phase III (KMG-III): the genomes of soil and plant-associated and newly described type strains.</title>
        <authorList>
            <person name="Whitman W."/>
        </authorList>
    </citation>
    <scope>NUCLEOTIDE SEQUENCE [LARGE SCALE GENOMIC DNA]</scope>
    <source>
        <strain evidence="3 5">CECT 8088</strain>
    </source>
</reference>
<sequence length="592" mass="61664">MSRWTPSVALFALIVPGAPALAAVASGASGPVPGAVVGSANPVVATPPVSVPDEAPCVVTLYSGATFGANAVDFSYSPAACPGPWAKVVFSTDLSLNAGRQYDRTQTVWLGGVNLLFGTTAEPSSGFGPAWHVERDVTDYTALFKTAQQGRVLIANYQNATYTSTITATGRLLFYPATARYPAPKTADMVIPLGSDAVGATVALNSGSDRYAKTLTLPRNIEGARLDLYQQSQNADEFWYTCVPDAQATNMQECGGGSFREGAVRIDDMAAASAPIYPWIYTGGIDPYLWRVLPGVQTLAFEPTKIDLTAFAGLLDDGRPHTLSLQTIGANNYFSVTGALLLTLDHGASVLGGSVLADTLTFPQANVSTAENGSGDNYSGRIVTTAAHDWRISGVLRTSHGIVATTTASHIGFTNTAVTNVVAGFVNQSSDQTTDWQQTTWTVGPDGLTTTQRLEHDPLHLTLSYGTVSADGTQTQATTLTQGRQTQSFGWHNLRLVEAAATSENVAPSSTLTFPPSGPYTHSGDHSTATYAQVALGASLLPNCLRRDFASAAGVLTVAAQTTNCLALLQAAPSVAAALGAVTTGHAQAPAP</sequence>
<dbReference type="Proteomes" id="UP000565205">
    <property type="component" value="Unassembled WGS sequence"/>
</dbReference>
<dbReference type="PANTHER" id="PTHR31104">
    <property type="entry name" value="PEPTIDE-N4-(N-ACETYL-BETA-GLUCOSAMINYL)ASPARAGINE AMIDASE A PROTEIN"/>
    <property type="match status" value="1"/>
</dbReference>
<comment type="caution">
    <text evidence="3">The sequence shown here is derived from an EMBL/GenBank/DDBJ whole genome shotgun (WGS) entry which is preliminary data.</text>
</comment>